<organism evidence="1 2">
    <name type="scientific">Candidatus Cryptobacteroides merdigallinarum</name>
    <dbReference type="NCBI Taxonomy" id="2840770"/>
    <lineage>
        <taxon>Bacteria</taxon>
        <taxon>Pseudomonadati</taxon>
        <taxon>Bacteroidota</taxon>
        <taxon>Bacteroidia</taxon>
        <taxon>Bacteroidales</taxon>
        <taxon>Candidatus Cryptobacteroides</taxon>
    </lineage>
</organism>
<protein>
    <submittedName>
        <fullName evidence="1">PD-(D/E)XK nuclease family transposase</fullName>
    </submittedName>
</protein>
<dbReference type="Proteomes" id="UP000810252">
    <property type="component" value="Unassembled WGS sequence"/>
</dbReference>
<reference evidence="1" key="2">
    <citation type="journal article" date="2021" name="PeerJ">
        <title>Extensive microbial diversity within the chicken gut microbiome revealed by metagenomics and culture.</title>
        <authorList>
            <person name="Gilroy R."/>
            <person name="Ravi A."/>
            <person name="Getino M."/>
            <person name="Pursley I."/>
            <person name="Horton D.L."/>
            <person name="Alikhan N.F."/>
            <person name="Baker D."/>
            <person name="Gharbi K."/>
            <person name="Hall N."/>
            <person name="Watson M."/>
            <person name="Adriaenssens E.M."/>
            <person name="Foster-Nyarko E."/>
            <person name="Jarju S."/>
            <person name="Secka A."/>
            <person name="Antonio M."/>
            <person name="Oren A."/>
            <person name="Chaudhuri R.R."/>
            <person name="La Ragione R."/>
            <person name="Hildebrand F."/>
            <person name="Pallen M.J."/>
        </authorList>
    </citation>
    <scope>NUCLEOTIDE SEQUENCE</scope>
    <source>
        <strain evidence="1">20514</strain>
    </source>
</reference>
<evidence type="ECO:0000313" key="1">
    <source>
        <dbReference type="EMBL" id="MBO8448046.1"/>
    </source>
</evidence>
<evidence type="ECO:0000313" key="2">
    <source>
        <dbReference type="Proteomes" id="UP000810252"/>
    </source>
</evidence>
<name>A0A9D9EK68_9BACT</name>
<dbReference type="AlphaFoldDB" id="A0A9D9EK68"/>
<dbReference type="Pfam" id="PF12784">
    <property type="entry name" value="PDDEXK_2"/>
    <property type="match status" value="1"/>
</dbReference>
<sequence length="114" mass="12674">MFNSLHETPFSLTIHNFCISCIFRNSTATATRRVTAPHPEISGNGPTYADILSDAGFKAVFGEPRNKDILAELLNVLLPPDRRVKDITFSSTEIPGLTFANKSVRLVFHLSIER</sequence>
<reference evidence="1" key="1">
    <citation type="submission" date="2020-10" db="EMBL/GenBank/DDBJ databases">
        <authorList>
            <person name="Gilroy R."/>
        </authorList>
    </citation>
    <scope>NUCLEOTIDE SEQUENCE</scope>
    <source>
        <strain evidence="1">20514</strain>
    </source>
</reference>
<dbReference type="EMBL" id="JADIMQ010000031">
    <property type="protein sequence ID" value="MBO8448046.1"/>
    <property type="molecule type" value="Genomic_DNA"/>
</dbReference>
<accession>A0A9D9EK68</accession>
<proteinExistence type="predicted"/>
<gene>
    <name evidence="1" type="ORF">IAC29_02095</name>
</gene>
<comment type="caution">
    <text evidence="1">The sequence shown here is derived from an EMBL/GenBank/DDBJ whole genome shotgun (WGS) entry which is preliminary data.</text>
</comment>